<dbReference type="InterPro" id="IPR043502">
    <property type="entry name" value="DNA/RNA_pol_sf"/>
</dbReference>
<dbReference type="STRING" id="1442369.A0A0D2IX07"/>
<feature type="compositionally biased region" description="Basic and acidic residues" evidence="1">
    <location>
        <begin position="178"/>
        <end position="189"/>
    </location>
</feature>
<reference evidence="2 3" key="1">
    <citation type="submission" date="2015-01" db="EMBL/GenBank/DDBJ databases">
        <title>The Genome Sequence of Rhinocladiella mackenzie CBS 650.93.</title>
        <authorList>
            <consortium name="The Broad Institute Genomics Platform"/>
            <person name="Cuomo C."/>
            <person name="de Hoog S."/>
            <person name="Gorbushina A."/>
            <person name="Stielow B."/>
            <person name="Teixiera M."/>
            <person name="Abouelleil A."/>
            <person name="Chapman S.B."/>
            <person name="Priest M."/>
            <person name="Young S.K."/>
            <person name="Wortman J."/>
            <person name="Nusbaum C."/>
            <person name="Birren B."/>
        </authorList>
    </citation>
    <scope>NUCLEOTIDE SEQUENCE [LARGE SCALE GENOMIC DNA]</scope>
    <source>
        <strain evidence="2 3">CBS 650.93</strain>
    </source>
</reference>
<feature type="region of interest" description="Disordered" evidence="1">
    <location>
        <begin position="815"/>
        <end position="835"/>
    </location>
</feature>
<feature type="region of interest" description="Disordered" evidence="1">
    <location>
        <begin position="159"/>
        <end position="190"/>
    </location>
</feature>
<dbReference type="VEuPathDB" id="FungiDB:Z518_08880"/>
<dbReference type="InterPro" id="IPR032567">
    <property type="entry name" value="RTL1-rel"/>
</dbReference>
<feature type="compositionally biased region" description="Polar residues" evidence="1">
    <location>
        <begin position="126"/>
        <end position="136"/>
    </location>
</feature>
<accession>A0A0D2IX07</accession>
<feature type="compositionally biased region" description="Polar residues" evidence="1">
    <location>
        <begin position="162"/>
        <end position="173"/>
    </location>
</feature>
<dbReference type="Gene3D" id="2.40.70.10">
    <property type="entry name" value="Acid Proteases"/>
    <property type="match status" value="1"/>
</dbReference>
<gene>
    <name evidence="2" type="ORF">Z518_08880</name>
</gene>
<feature type="region of interest" description="Disordered" evidence="1">
    <location>
        <begin position="118"/>
        <end position="138"/>
    </location>
</feature>
<dbReference type="OrthoDB" id="4502494at2759"/>
<dbReference type="Gene3D" id="3.10.10.10">
    <property type="entry name" value="HIV Type 1 Reverse Transcriptase, subunit A, domain 1"/>
    <property type="match status" value="1"/>
</dbReference>
<proteinExistence type="predicted"/>
<dbReference type="PANTHER" id="PTHR15503">
    <property type="entry name" value="LDOC1 RELATED"/>
    <property type="match status" value="1"/>
</dbReference>
<evidence type="ECO:0000313" key="3">
    <source>
        <dbReference type="Proteomes" id="UP000053617"/>
    </source>
</evidence>
<dbReference type="RefSeq" id="XP_013268291.1">
    <property type="nucleotide sequence ID" value="XM_013412837.1"/>
</dbReference>
<protein>
    <submittedName>
        <fullName evidence="2">Uncharacterized protein</fullName>
    </submittedName>
</protein>
<feature type="region of interest" description="Disordered" evidence="1">
    <location>
        <begin position="48"/>
        <end position="69"/>
    </location>
</feature>
<dbReference type="EMBL" id="KN847481">
    <property type="protein sequence ID" value="KIX01155.1"/>
    <property type="molecule type" value="Genomic_DNA"/>
</dbReference>
<organism evidence="2 3">
    <name type="scientific">Rhinocladiella mackenziei CBS 650.93</name>
    <dbReference type="NCBI Taxonomy" id="1442369"/>
    <lineage>
        <taxon>Eukaryota</taxon>
        <taxon>Fungi</taxon>
        <taxon>Dikarya</taxon>
        <taxon>Ascomycota</taxon>
        <taxon>Pezizomycotina</taxon>
        <taxon>Eurotiomycetes</taxon>
        <taxon>Chaetothyriomycetidae</taxon>
        <taxon>Chaetothyriales</taxon>
        <taxon>Herpotrichiellaceae</taxon>
        <taxon>Rhinocladiella</taxon>
    </lineage>
</organism>
<sequence length="1109" mass="124588">MSRRDDLFSEATVKLAHQINAYLSATPSAAVNPNLVDQEVRDRVSKVITKHPTPPPTTPRTATRAQSQAGGQTYFPVDWTVSQFSFRRAIERFKKYTTSLEIPSGSHFPVTRVTDSEALEELGEPSETTQSSSSDMANELSEAALQQIQRLIADALEARGQEATQEASRSPESAVTDAGDHVSDTRWRPQDIGFFDPDLDESLGEGECVQVGQATYWRSVFLFTEMIKDHAKAYNNLDPELRVLIDRPTSTTTVRQFIDTLRDKQDAWEEKFTGPAKGEQFSNQRRVPDGFSALRPLLELLNYNRRPYQGSSSNRYPSRPFPNVAPAAQQNSYADRHQPRGFISGKPRLQIAAGWAKERDQDKGKGRNVLGNKENYYGPGKYRRFRRQTDYGNLSDEDYLDVPLSAGEEYDQELNDQGYVFAEEFTFAEREDPADASEYEPEQNDDQPDTALSIYDTKELTCRKCKTGFSSRTQLFKHIYSNICSREEERKKVDTPREPCLKVLEGEIVKAKPIGLKNEGHLTGYTFMKFNVQREDGATPEPVCADSGCSRPVVDREWVSRIPGLKIDRSASTTVEGVGGVVHLTELAEFDLLIPGKINGRDAVGKVRVQAWIKDNLSPKLLLGNAFLFPHMTTVNFKELQMEFHSIQQDGFPLIVPVTIHRRGPRVSRKVISSQRTVVAPHSVGSVPTRVVKLPPSRSFMFEPAFEGAQPAIVDEVHFVTVANNSDHPKVIPSKFRLGHVREFEDHSYFLRPHLVDPFDLDHVNVSTEADLSAVVTKDLAELENLEARTAEYKTRNRSATSPKTKGDVVMDEKGAEFQTPRAPQPARNLGIGRPENIPEITASNGVHICNEDPAFAQALLRCVEKYSDCWIDRGPITIPEKDYMPVPLVEGWEKQKFASKPYPLGLKDLTRSYRKPFLAVDRGLEDSPLLLGECTLGEIGIDISLRTKRDGGNKWQFRLPTHHDDIRRVVKVESAKAFRKRLTKGPKVYALVECNSLLRETSDSAESKDGVPNTLKEYVDIFSPQNAKKLEPNREGIDLAIETQEGQEPPYSPLYPLSQAELEVLRRYLQENLEKGFIRPSKSPAASPILFVPKKDGGLRLSVLTIEA</sequence>
<keyword evidence="3" id="KW-1185">Reference proteome</keyword>
<feature type="compositionally biased region" description="Basic and acidic residues" evidence="1">
    <location>
        <begin position="356"/>
        <end position="365"/>
    </location>
</feature>
<feature type="region of interest" description="Disordered" evidence="1">
    <location>
        <begin position="356"/>
        <end position="375"/>
    </location>
</feature>
<dbReference type="AlphaFoldDB" id="A0A0D2IX07"/>
<evidence type="ECO:0000313" key="2">
    <source>
        <dbReference type="EMBL" id="KIX01155.1"/>
    </source>
</evidence>
<dbReference type="Proteomes" id="UP000053617">
    <property type="component" value="Unassembled WGS sequence"/>
</dbReference>
<dbReference type="InterPro" id="IPR021109">
    <property type="entry name" value="Peptidase_aspartic_dom_sf"/>
</dbReference>
<dbReference type="GeneID" id="25296951"/>
<dbReference type="SUPFAM" id="SSF56672">
    <property type="entry name" value="DNA/RNA polymerases"/>
    <property type="match status" value="1"/>
</dbReference>
<evidence type="ECO:0000256" key="1">
    <source>
        <dbReference type="SAM" id="MobiDB-lite"/>
    </source>
</evidence>
<dbReference type="PANTHER" id="PTHR15503:SF22">
    <property type="entry name" value="TRANSPOSON TY3-I GAG POLYPROTEIN"/>
    <property type="match status" value="1"/>
</dbReference>
<name>A0A0D2IX07_9EURO</name>
<dbReference type="HOGENOM" id="CLU_282021_0_0_1"/>